<dbReference type="NCBIfam" id="TIGR00250">
    <property type="entry name" value="RNAse_H_YqgF"/>
    <property type="match status" value="1"/>
</dbReference>
<keyword evidence="2 5" id="KW-0690">Ribosome biogenesis</keyword>
<evidence type="ECO:0000256" key="4">
    <source>
        <dbReference type="ARBA" id="ARBA00022801"/>
    </source>
</evidence>
<feature type="region of interest" description="Disordered" evidence="6">
    <location>
        <begin position="145"/>
        <end position="164"/>
    </location>
</feature>
<comment type="subcellular location">
    <subcellularLocation>
        <location evidence="5">Cytoplasm</location>
    </subcellularLocation>
</comment>
<dbReference type="InterPro" id="IPR012337">
    <property type="entry name" value="RNaseH-like_sf"/>
</dbReference>
<evidence type="ECO:0000256" key="3">
    <source>
        <dbReference type="ARBA" id="ARBA00022722"/>
    </source>
</evidence>
<comment type="similarity">
    <text evidence="5">Belongs to the YqgF HJR family.</text>
</comment>
<dbReference type="InterPro" id="IPR006641">
    <property type="entry name" value="YqgF/RNaseH-like_dom"/>
</dbReference>
<dbReference type="GO" id="GO:0004518">
    <property type="term" value="F:nuclease activity"/>
    <property type="evidence" value="ECO:0007669"/>
    <property type="project" value="UniProtKB-KW"/>
</dbReference>
<dbReference type="EMBL" id="FLUV01002084">
    <property type="protein sequence ID" value="SBW26494.1"/>
    <property type="molecule type" value="Genomic_DNA"/>
</dbReference>
<evidence type="ECO:0000313" key="8">
    <source>
        <dbReference type="EMBL" id="SBW26494.1"/>
    </source>
</evidence>
<dbReference type="PANTHER" id="PTHR33317">
    <property type="entry name" value="POLYNUCLEOTIDYL TRANSFERASE, RIBONUCLEASE H-LIKE SUPERFAMILY PROTEIN"/>
    <property type="match status" value="1"/>
</dbReference>
<dbReference type="InterPro" id="IPR037027">
    <property type="entry name" value="YqgF/RNaseH-like_dom_sf"/>
</dbReference>
<dbReference type="Proteomes" id="UP000199013">
    <property type="component" value="Unassembled WGS sequence"/>
</dbReference>
<proteinExistence type="inferred from homology"/>
<keyword evidence="4 5" id="KW-0378">Hydrolase</keyword>
<reference evidence="9" key="1">
    <citation type="submission" date="2016-02" db="EMBL/GenBank/DDBJ databases">
        <authorList>
            <person name="Wibberg D."/>
        </authorList>
    </citation>
    <scope>NUCLEOTIDE SEQUENCE [LARGE SCALE GENOMIC DNA]</scope>
</reference>
<dbReference type="Pfam" id="PF03652">
    <property type="entry name" value="RuvX"/>
    <property type="match status" value="1"/>
</dbReference>
<dbReference type="PANTHER" id="PTHR33317:SF4">
    <property type="entry name" value="POLYNUCLEOTIDYL TRANSFERASE, RIBONUCLEASE H-LIKE SUPERFAMILY PROTEIN"/>
    <property type="match status" value="1"/>
</dbReference>
<dbReference type="GO" id="GO:0005829">
    <property type="term" value="C:cytosol"/>
    <property type="evidence" value="ECO:0007669"/>
    <property type="project" value="TreeGrafter"/>
</dbReference>
<comment type="function">
    <text evidence="5">Could be a nuclease involved in processing of the 5'-end of pre-16S rRNA.</text>
</comment>
<feature type="compositionally biased region" description="Basic and acidic residues" evidence="6">
    <location>
        <begin position="155"/>
        <end position="164"/>
    </location>
</feature>
<keyword evidence="3 5" id="KW-0540">Nuclease</keyword>
<evidence type="ECO:0000256" key="1">
    <source>
        <dbReference type="ARBA" id="ARBA00022490"/>
    </source>
</evidence>
<dbReference type="CDD" id="cd16964">
    <property type="entry name" value="YqgF"/>
    <property type="match status" value="1"/>
</dbReference>
<protein>
    <recommendedName>
        <fullName evidence="5">Putative pre-16S rRNA nuclease</fullName>
        <ecNumber evidence="5">3.1.-.-</ecNumber>
    </recommendedName>
</protein>
<dbReference type="Gene3D" id="3.30.420.140">
    <property type="entry name" value="YqgF/RNase H-like domain"/>
    <property type="match status" value="1"/>
</dbReference>
<name>A0A1C3P9H3_9ACTN</name>
<dbReference type="EC" id="3.1.-.-" evidence="5"/>
<dbReference type="HAMAP" id="MF_00651">
    <property type="entry name" value="Nuclease_YqgF"/>
    <property type="match status" value="1"/>
</dbReference>
<dbReference type="RefSeq" id="WP_131768090.1">
    <property type="nucleotide sequence ID" value="NZ_CAAAFT010000392.1"/>
</dbReference>
<dbReference type="SMART" id="SM00732">
    <property type="entry name" value="YqgFc"/>
    <property type="match status" value="1"/>
</dbReference>
<sequence length="164" mass="17867">MTRRTGVHVGVDVGTVRVGVAASDPEARIAFPVTTLRRDTRMNRDLDEIAMIVRDRRAVEVVVGLPTRLSGLQGPAARQAQAYADLLAARVAPVPVRLVDERMTTVVAHRRMAERGMRARDRRAVVDQEAAVQILQSVLDIPRDAGASDAAATRRGPDRRADST</sequence>
<accession>A0A1C3P9H3</accession>
<dbReference type="GO" id="GO:0000967">
    <property type="term" value="P:rRNA 5'-end processing"/>
    <property type="evidence" value="ECO:0007669"/>
    <property type="project" value="UniProtKB-UniRule"/>
</dbReference>
<dbReference type="InterPro" id="IPR005227">
    <property type="entry name" value="YqgF"/>
</dbReference>
<evidence type="ECO:0000256" key="6">
    <source>
        <dbReference type="SAM" id="MobiDB-lite"/>
    </source>
</evidence>
<evidence type="ECO:0000313" key="9">
    <source>
        <dbReference type="Proteomes" id="UP000199013"/>
    </source>
</evidence>
<organism evidence="8 9">
    <name type="scientific">Candidatus Protofrankia californiensis</name>
    <dbReference type="NCBI Taxonomy" id="1839754"/>
    <lineage>
        <taxon>Bacteria</taxon>
        <taxon>Bacillati</taxon>
        <taxon>Actinomycetota</taxon>
        <taxon>Actinomycetes</taxon>
        <taxon>Frankiales</taxon>
        <taxon>Frankiaceae</taxon>
        <taxon>Protofrankia</taxon>
    </lineage>
</organism>
<keyword evidence="1 5" id="KW-0963">Cytoplasm</keyword>
<gene>
    <name evidence="8" type="ORF">FDG2_4945</name>
</gene>
<dbReference type="GO" id="GO:0016788">
    <property type="term" value="F:hydrolase activity, acting on ester bonds"/>
    <property type="evidence" value="ECO:0007669"/>
    <property type="project" value="UniProtKB-UniRule"/>
</dbReference>
<evidence type="ECO:0000256" key="5">
    <source>
        <dbReference type="HAMAP-Rule" id="MF_00651"/>
    </source>
</evidence>
<dbReference type="AlphaFoldDB" id="A0A1C3P9H3"/>
<evidence type="ECO:0000259" key="7">
    <source>
        <dbReference type="SMART" id="SM00732"/>
    </source>
</evidence>
<evidence type="ECO:0000256" key="2">
    <source>
        <dbReference type="ARBA" id="ARBA00022517"/>
    </source>
</evidence>
<feature type="domain" description="YqgF/RNase H-like" evidence="7">
    <location>
        <begin position="6"/>
        <end position="108"/>
    </location>
</feature>
<dbReference type="SUPFAM" id="SSF53098">
    <property type="entry name" value="Ribonuclease H-like"/>
    <property type="match status" value="1"/>
</dbReference>
<keyword evidence="9" id="KW-1185">Reference proteome</keyword>